<evidence type="ECO:0000256" key="3">
    <source>
        <dbReference type="ARBA" id="ARBA00022530"/>
    </source>
</evidence>
<dbReference type="PANTHER" id="PTHR11161:SF0">
    <property type="entry name" value="O-ACYLTRANSFERASE LIKE PROTEIN"/>
    <property type="match status" value="1"/>
</dbReference>
<dbReference type="FunFam" id="2.10.25.10:FF:000051">
    <property type="entry name" value="Laminin subunit alpha 4"/>
    <property type="match status" value="1"/>
</dbReference>
<comment type="subcellular location">
    <subcellularLocation>
        <location evidence="1">Secreted</location>
        <location evidence="1">Extracellular space</location>
        <location evidence="1">Extracellular matrix</location>
        <location evidence="1">Basement membrane</location>
    </subcellularLocation>
</comment>
<dbReference type="InterPro" id="IPR000742">
    <property type="entry name" value="EGF"/>
</dbReference>
<keyword evidence="8" id="KW-0325">Glycoprotein</keyword>
<feature type="disulfide bond" evidence="10">
    <location>
        <begin position="1096"/>
        <end position="1113"/>
    </location>
</feature>
<keyword evidence="7 10" id="KW-1015">Disulfide bond</keyword>
<keyword evidence="5" id="KW-0677">Repeat</keyword>
<feature type="disulfide bond" evidence="10">
    <location>
        <begin position="1094"/>
        <end position="1106"/>
    </location>
</feature>
<dbReference type="InterPro" id="IPR006621">
    <property type="entry name" value="Nose-resist-to-fluoxetine_N"/>
</dbReference>
<feature type="disulfide bond" evidence="10">
    <location>
        <begin position="1066"/>
        <end position="1075"/>
    </location>
</feature>
<evidence type="ECO:0000256" key="6">
    <source>
        <dbReference type="ARBA" id="ARBA00022869"/>
    </source>
</evidence>
<dbReference type="Gene3D" id="2.10.25.10">
    <property type="entry name" value="Laminin"/>
    <property type="match status" value="5"/>
</dbReference>
<evidence type="ECO:0000256" key="2">
    <source>
        <dbReference type="ARBA" id="ARBA00022525"/>
    </source>
</evidence>
<proteinExistence type="predicted"/>
<reference evidence="11" key="1">
    <citation type="submission" date="2020-11" db="EMBL/GenBank/DDBJ databases">
        <authorList>
            <person name="Tran Van P."/>
        </authorList>
    </citation>
    <scope>NUCLEOTIDE SEQUENCE</scope>
</reference>
<feature type="disulfide bond" evidence="10">
    <location>
        <begin position="1115"/>
        <end position="1124"/>
    </location>
</feature>
<dbReference type="OrthoDB" id="6367557at2759"/>
<dbReference type="FunFam" id="2.10.25.10:FF:000074">
    <property type="entry name" value="Laminin subunit alpha"/>
    <property type="match status" value="1"/>
</dbReference>
<dbReference type="SMART" id="SM00180">
    <property type="entry name" value="EGF_Lam"/>
    <property type="match status" value="5"/>
</dbReference>
<sequence>MLETEIPFPIQENVEGVRCDRCRQTYFNLDSENPQGCSKCFCYGITDQCSAIEMGVEYITDAAELVTEDWKITDIQKRRQLAGYRDEEGKISILDEDMANYVETYFWQAPLVYLGTRLTGYGGWLRFLASWIRRRGDIAGGPVRGPDVILEGDGFRIGYGTDAYEDKSVEIRVPLNERGWYHLRPGIEDIPMGGSPDSFQGREVTRDEFMRVLGSLSRLLVRAKFRDDQVEASMVNVKFFLSFVMCLSVWAADAHAQYAARNATIAGRGQQLKDLLDALVQRERHNEKQMKRLLENEKWVPLNPETMVSEAALQMQRLLPNLTRVRERNMACYLDLLAYLNNLASGEAWASLMLDATAKSLVPDGFLGFNMYNLGMFDECRSIKARYLDGYFREQSFEGQYCIAKETLTVPLEETERDQPMEIFRQYRQFRMIDVGPQEISVSTFRGLCVPSTCESEDLFSVFHLNEEISLVSAPQCYKNTVEYDTSDRLFLTFLSLTTFVVLVATCVDIYLRRRGRGPITQEGKGTRALVAFSLYTNTQKLFGTEHPKGSITCLNGIRVLSMVWVIYGHVYNFSFNTGVTNPVSSILDITKQPMFSVMLGGTVSTDSFLFLSGFLVTYLLLKEMEKRNGRFDVVMYYVHRYIRLTPIYMVGVWFLATMYTKMGSGPLWRMAEVEKQACRDGWYSNMLYYHNFRTEAFYDLADLEGSATLACLGTGWYLDVDMQLYVLAPLFIAPLYFFPAVGLALLFVAILGSFAVRFALIYANDFTGVPFDVHEGREIGLQHETMYLVPHGRFGVYLIGILAAYVLLRMKKSKIEFRRRTIWIGWILASLFLLYPIFYPTYWYPWDRDPMGVHNQRIFGAIHRNIWTLGLAWVVIACDLGYGGPTSNSLKRLESIETCDCPEGYAGLSCESCAYSYRRVNNTLFEGECRLCDCNRHVETCDPYTGECGPCQHNTIGEHCQHCVYGFYGDATRGTPDDCKPCACPSLDPKFNYSPSCVLIEGTDDYICTQCPPGYGGNHCERCADGYFGNPFVAGMECRPCQCNGNADLSKPGACDHITGECLLCQFNTAGPNCEVCAQGFYGNALQRKCKPCACSAYGSVSDICDPRTGQCQCREGFSGTFCDVCADPRGQPEAACRVCYCDPVGSIDNVCDAETGKCRCNPGVTGANCDRCLPEFYGFGSRDGCKRKKSDRALSVVLVPVGGPAGGRRFPSSPTLPLLDSFPSRLRSRWPQIRLEVSPTVTAEVHQTGDATHNACPGGFGSFLLIATGDGAGSGGEGACVAAVVVLS</sequence>
<dbReference type="GO" id="GO:0016747">
    <property type="term" value="F:acyltransferase activity, transferring groups other than amino-acyl groups"/>
    <property type="evidence" value="ECO:0007669"/>
    <property type="project" value="InterPro"/>
</dbReference>
<dbReference type="FunFam" id="2.10.25.10:FF:000106">
    <property type="entry name" value="Heparan sulfate proteoglycan 2"/>
    <property type="match status" value="1"/>
</dbReference>
<evidence type="ECO:0000256" key="1">
    <source>
        <dbReference type="ARBA" id="ARBA00004302"/>
    </source>
</evidence>
<dbReference type="PROSITE" id="PS01248">
    <property type="entry name" value="EGF_LAM_1"/>
    <property type="match status" value="2"/>
</dbReference>
<evidence type="ECO:0000256" key="5">
    <source>
        <dbReference type="ARBA" id="ARBA00022737"/>
    </source>
</evidence>
<keyword evidence="4" id="KW-0732">Signal</keyword>
<evidence type="ECO:0000313" key="11">
    <source>
        <dbReference type="EMBL" id="CAD7224550.1"/>
    </source>
</evidence>
<dbReference type="InterPro" id="IPR056863">
    <property type="entry name" value="LMN_ATRN_NET-like_EGF"/>
</dbReference>
<feature type="disulfide bond" evidence="10">
    <location>
        <begin position="1141"/>
        <end position="1153"/>
    </location>
</feature>
<dbReference type="Pfam" id="PF01757">
    <property type="entry name" value="Acyl_transf_3"/>
    <property type="match status" value="1"/>
</dbReference>
<evidence type="ECO:0000256" key="8">
    <source>
        <dbReference type="ARBA" id="ARBA00023180"/>
    </source>
</evidence>
<keyword evidence="6" id="KW-0084">Basement membrane</keyword>
<keyword evidence="9 10" id="KW-0424">Laminin EGF-like domain</keyword>
<protein>
    <submittedName>
        <fullName evidence="11">Uncharacterized protein</fullName>
    </submittedName>
</protein>
<keyword evidence="3" id="KW-0272">Extracellular matrix</keyword>
<dbReference type="Pfam" id="PF20146">
    <property type="entry name" value="NRF"/>
    <property type="match status" value="1"/>
</dbReference>
<evidence type="ECO:0000256" key="4">
    <source>
        <dbReference type="ARBA" id="ARBA00022729"/>
    </source>
</evidence>
<dbReference type="GO" id="GO:0005604">
    <property type="term" value="C:basement membrane"/>
    <property type="evidence" value="ECO:0007669"/>
    <property type="project" value="UniProtKB-SubCell"/>
</dbReference>
<dbReference type="SMART" id="SM00181">
    <property type="entry name" value="EGF"/>
    <property type="match status" value="5"/>
</dbReference>
<dbReference type="SUPFAM" id="SSF57196">
    <property type="entry name" value="EGF/Laminin"/>
    <property type="match status" value="5"/>
</dbReference>
<keyword evidence="2" id="KW-0964">Secreted</keyword>
<dbReference type="InterPro" id="IPR002656">
    <property type="entry name" value="Acyl_transf_3_dom"/>
</dbReference>
<evidence type="ECO:0000256" key="7">
    <source>
        <dbReference type="ARBA" id="ARBA00023157"/>
    </source>
</evidence>
<dbReference type="PROSITE" id="PS51115">
    <property type="entry name" value="LAMININ_IVA"/>
    <property type="match status" value="1"/>
</dbReference>
<dbReference type="Pfam" id="PF00053">
    <property type="entry name" value="EGF_laminin"/>
    <property type="match status" value="4"/>
</dbReference>
<feature type="disulfide bond" evidence="10">
    <location>
        <begin position="1162"/>
        <end position="1171"/>
    </location>
</feature>
<name>A0A7R8ZHI7_9CRUS</name>
<dbReference type="Gene3D" id="2.170.300.10">
    <property type="entry name" value="Tie2 ligand-binding domain superfamily"/>
    <property type="match status" value="1"/>
</dbReference>
<dbReference type="InterPro" id="IPR000034">
    <property type="entry name" value="Laminin_IV"/>
</dbReference>
<dbReference type="PROSITE" id="PS50027">
    <property type="entry name" value="EGF_LAM_2"/>
    <property type="match status" value="4"/>
</dbReference>
<organism evidence="11">
    <name type="scientific">Cyprideis torosa</name>
    <dbReference type="NCBI Taxonomy" id="163714"/>
    <lineage>
        <taxon>Eukaryota</taxon>
        <taxon>Metazoa</taxon>
        <taxon>Ecdysozoa</taxon>
        <taxon>Arthropoda</taxon>
        <taxon>Crustacea</taxon>
        <taxon>Oligostraca</taxon>
        <taxon>Ostracoda</taxon>
        <taxon>Podocopa</taxon>
        <taxon>Podocopida</taxon>
        <taxon>Cytherocopina</taxon>
        <taxon>Cytheroidea</taxon>
        <taxon>Cytherideidae</taxon>
        <taxon>Cyprideis</taxon>
    </lineage>
</organism>
<dbReference type="SMART" id="SM00703">
    <property type="entry name" value="NRF"/>
    <property type="match status" value="1"/>
</dbReference>
<dbReference type="Pfam" id="PF24973">
    <property type="entry name" value="EGF_LMN_ATRN"/>
    <property type="match status" value="2"/>
</dbReference>
<feature type="disulfide bond" evidence="10">
    <location>
        <begin position="952"/>
        <end position="961"/>
    </location>
</feature>
<gene>
    <name evidence="11" type="ORF">CTOB1V02_LOCUS2507</name>
</gene>
<dbReference type="Pfam" id="PF00052">
    <property type="entry name" value="Laminin_B"/>
    <property type="match status" value="1"/>
</dbReference>
<dbReference type="PRINTS" id="PR00011">
    <property type="entry name" value="EGFLAMININ"/>
</dbReference>
<evidence type="ECO:0000256" key="10">
    <source>
        <dbReference type="PROSITE-ProRule" id="PRU00460"/>
    </source>
</evidence>
<dbReference type="InterPro" id="IPR002049">
    <property type="entry name" value="LE_dom"/>
</dbReference>
<dbReference type="PANTHER" id="PTHR11161">
    <property type="entry name" value="O-ACYLTRANSFERASE"/>
    <property type="match status" value="1"/>
</dbReference>
<comment type="caution">
    <text evidence="10">Lacks conserved residue(s) required for the propagation of feature annotation.</text>
</comment>
<dbReference type="SMART" id="SM00281">
    <property type="entry name" value="LamB"/>
    <property type="match status" value="1"/>
</dbReference>
<dbReference type="EMBL" id="OB660395">
    <property type="protein sequence ID" value="CAD7224550.1"/>
    <property type="molecule type" value="Genomic_DNA"/>
</dbReference>
<accession>A0A7R8ZHI7</accession>
<dbReference type="CDD" id="cd00055">
    <property type="entry name" value="EGF_Lam"/>
    <property type="match status" value="5"/>
</dbReference>
<evidence type="ECO:0000256" key="9">
    <source>
        <dbReference type="ARBA" id="ARBA00023292"/>
    </source>
</evidence>
<feature type="disulfide bond" evidence="10">
    <location>
        <begin position="1143"/>
        <end position="1160"/>
    </location>
</feature>
<dbReference type="InterPro" id="IPR052728">
    <property type="entry name" value="O2_lipid_transport_reg"/>
</dbReference>